<dbReference type="GO" id="GO:0036503">
    <property type="term" value="P:ERAD pathway"/>
    <property type="evidence" value="ECO:0007669"/>
    <property type="project" value="TreeGrafter"/>
</dbReference>
<evidence type="ECO:0000313" key="5">
    <source>
        <dbReference type="Ensembl" id="ENSDLAP00005022672.2"/>
    </source>
</evidence>
<name>A0A8C4EQF6_DICLA</name>
<dbReference type="GeneTree" id="ENSGT00940000159408"/>
<dbReference type="GO" id="GO:0061630">
    <property type="term" value="F:ubiquitin protein ligase activity"/>
    <property type="evidence" value="ECO:0007669"/>
    <property type="project" value="TreeGrafter"/>
</dbReference>
<dbReference type="Ensembl" id="ENSDLAT00005024272.2">
    <property type="protein sequence ID" value="ENSDLAP00005022672.2"/>
    <property type="gene ID" value="ENSDLAG00005010332.2"/>
</dbReference>
<dbReference type="InterPro" id="IPR008979">
    <property type="entry name" value="Galactose-bd-like_sf"/>
</dbReference>
<dbReference type="InterPro" id="IPR036047">
    <property type="entry name" value="F-box-like_dom_sf"/>
</dbReference>
<dbReference type="Pfam" id="PF04300">
    <property type="entry name" value="FBA"/>
    <property type="match status" value="1"/>
</dbReference>
<dbReference type="InterPro" id="IPR007397">
    <property type="entry name" value="F-box-assoc_dom"/>
</dbReference>
<gene>
    <name evidence="5" type="primary">LOC127377121</name>
</gene>
<dbReference type="SUPFAM" id="SSF81383">
    <property type="entry name" value="F-box domain"/>
    <property type="match status" value="1"/>
</dbReference>
<keyword evidence="6" id="KW-1185">Reference proteome</keyword>
<evidence type="ECO:0000313" key="6">
    <source>
        <dbReference type="Proteomes" id="UP000694389"/>
    </source>
</evidence>
<dbReference type="GO" id="GO:0005737">
    <property type="term" value="C:cytoplasm"/>
    <property type="evidence" value="ECO:0007669"/>
    <property type="project" value="TreeGrafter"/>
</dbReference>
<protein>
    <recommendedName>
        <fullName evidence="7">F-box only protein 6</fullName>
    </recommendedName>
</protein>
<dbReference type="GO" id="GO:0019005">
    <property type="term" value="C:SCF ubiquitin ligase complex"/>
    <property type="evidence" value="ECO:0007669"/>
    <property type="project" value="TreeGrafter"/>
</dbReference>
<dbReference type="Gene3D" id="2.60.120.260">
    <property type="entry name" value="Galactose-binding domain-like"/>
    <property type="match status" value="1"/>
</dbReference>
<dbReference type="GeneID" id="127377121"/>
<accession>A0A8C4EQF6</accession>
<keyword evidence="1" id="KW-0833">Ubl conjugation pathway</keyword>
<feature type="region of interest" description="Disordered" evidence="2">
    <location>
        <begin position="1"/>
        <end position="30"/>
    </location>
</feature>
<sequence>MKRTAEAMGTTHSTDSSKGRGLTFPSTSDSQEDLLPVPLDIVEEIFLNLPPYLVVCVCRLVCHQWKKVADSESFWKERCRREGYGLSNASKKTEDWRLFYFLCKNRRNLLKNPRAEEDMNGWQIMENGGDRWAVNGIRVPHPDEAVQKNFITSFGMCKKSQLISLEKEGYNPSFMDQFQPTIRISDWYAQRTDCGCLYEIHVELLNQRKRPLQVFAPEVVYLKQWTEETWYQMTHVFQNYGPGVRYIRFTHGGKDTQFWKGWYGIRITDSCVEICPAVDT</sequence>
<dbReference type="PROSITE" id="PS51114">
    <property type="entry name" value="FBA"/>
    <property type="match status" value="1"/>
</dbReference>
<feature type="domain" description="FBA" evidence="4">
    <location>
        <begin position="99"/>
        <end position="276"/>
    </location>
</feature>
<dbReference type="SMART" id="SM01198">
    <property type="entry name" value="FBA"/>
    <property type="match status" value="1"/>
</dbReference>
<dbReference type="GO" id="GO:0006516">
    <property type="term" value="P:glycoprotein catabolic process"/>
    <property type="evidence" value="ECO:0007669"/>
    <property type="project" value="TreeGrafter"/>
</dbReference>
<dbReference type="GO" id="GO:0031146">
    <property type="term" value="P:SCF-dependent proteasomal ubiquitin-dependent protein catabolic process"/>
    <property type="evidence" value="ECO:0007669"/>
    <property type="project" value="TreeGrafter"/>
</dbReference>
<proteinExistence type="predicted"/>
<dbReference type="PANTHER" id="PTHR12125:SF12">
    <property type="entry name" value="F-BOX ONLY PROTEIN 6"/>
    <property type="match status" value="1"/>
</dbReference>
<evidence type="ECO:0000256" key="2">
    <source>
        <dbReference type="SAM" id="MobiDB-lite"/>
    </source>
</evidence>
<evidence type="ECO:0000259" key="4">
    <source>
        <dbReference type="PROSITE" id="PS51114"/>
    </source>
</evidence>
<evidence type="ECO:0008006" key="7">
    <source>
        <dbReference type="Google" id="ProtNLM"/>
    </source>
</evidence>
<dbReference type="RefSeq" id="XP_051280720.1">
    <property type="nucleotide sequence ID" value="XM_051424760.1"/>
</dbReference>
<dbReference type="PROSITE" id="PS50181">
    <property type="entry name" value="FBOX"/>
    <property type="match status" value="1"/>
</dbReference>
<dbReference type="FunFam" id="1.20.1280.50:FF:000002">
    <property type="entry name" value="F-box only protein 44"/>
    <property type="match status" value="1"/>
</dbReference>
<dbReference type="InterPro" id="IPR039752">
    <property type="entry name" value="F-box_only"/>
</dbReference>
<dbReference type="FunFam" id="2.60.120.260:FF:000012">
    <property type="entry name" value="F-box only protein 2"/>
    <property type="match status" value="1"/>
</dbReference>
<dbReference type="SMART" id="SM00256">
    <property type="entry name" value="FBOX"/>
    <property type="match status" value="1"/>
</dbReference>
<evidence type="ECO:0000256" key="1">
    <source>
        <dbReference type="ARBA" id="ARBA00022786"/>
    </source>
</evidence>
<organism evidence="5 6">
    <name type="scientific">Dicentrarchus labrax</name>
    <name type="common">European seabass</name>
    <name type="synonym">Morone labrax</name>
    <dbReference type="NCBI Taxonomy" id="13489"/>
    <lineage>
        <taxon>Eukaryota</taxon>
        <taxon>Metazoa</taxon>
        <taxon>Chordata</taxon>
        <taxon>Craniata</taxon>
        <taxon>Vertebrata</taxon>
        <taxon>Euteleostomi</taxon>
        <taxon>Actinopterygii</taxon>
        <taxon>Neopterygii</taxon>
        <taxon>Teleostei</taxon>
        <taxon>Neoteleostei</taxon>
        <taxon>Acanthomorphata</taxon>
        <taxon>Eupercaria</taxon>
        <taxon>Moronidae</taxon>
        <taxon>Dicentrarchus</taxon>
    </lineage>
</organism>
<dbReference type="InterPro" id="IPR001810">
    <property type="entry name" value="F-box_dom"/>
</dbReference>
<feature type="domain" description="F-box" evidence="3">
    <location>
        <begin position="31"/>
        <end position="78"/>
    </location>
</feature>
<dbReference type="Proteomes" id="UP000694389">
    <property type="component" value="Unassembled WGS sequence"/>
</dbReference>
<dbReference type="SUPFAM" id="SSF49785">
    <property type="entry name" value="Galactose-binding domain-like"/>
    <property type="match status" value="1"/>
</dbReference>
<dbReference type="Pfam" id="PF12937">
    <property type="entry name" value="F-box-like"/>
    <property type="match status" value="1"/>
</dbReference>
<reference evidence="5" key="1">
    <citation type="submission" date="2025-08" db="UniProtKB">
        <authorList>
            <consortium name="Ensembl"/>
        </authorList>
    </citation>
    <scope>IDENTIFICATION</scope>
</reference>
<dbReference type="AlphaFoldDB" id="A0A8C4EQF6"/>
<dbReference type="PANTHER" id="PTHR12125">
    <property type="entry name" value="F-BOX ONLY PROTEIN 6-LIKE PROTEIN"/>
    <property type="match status" value="1"/>
</dbReference>
<evidence type="ECO:0000259" key="3">
    <source>
        <dbReference type="PROSITE" id="PS50181"/>
    </source>
</evidence>
<dbReference type="Gene3D" id="1.20.1280.50">
    <property type="match status" value="1"/>
</dbReference>
<reference evidence="5" key="2">
    <citation type="submission" date="2025-09" db="UniProtKB">
        <authorList>
            <consortium name="Ensembl"/>
        </authorList>
    </citation>
    <scope>IDENTIFICATION</scope>
</reference>